<feature type="transmembrane region" description="Helical" evidence="1">
    <location>
        <begin position="164"/>
        <end position="182"/>
    </location>
</feature>
<reference evidence="3" key="2">
    <citation type="journal article" date="2015" name="Data Brief">
        <title>Shoot transcriptome of the giant reed, Arundo donax.</title>
        <authorList>
            <person name="Barrero R.A."/>
            <person name="Guerrero F.D."/>
            <person name="Moolhuijzen P."/>
            <person name="Goolsby J.A."/>
            <person name="Tidwell J."/>
            <person name="Bellgard S.E."/>
            <person name="Bellgard M.I."/>
        </authorList>
    </citation>
    <scope>NUCLEOTIDE SEQUENCE</scope>
    <source>
        <tissue evidence="3">Shoot tissue taken approximately 20 cm above the soil surface</tissue>
    </source>
</reference>
<reference evidence="3" key="1">
    <citation type="submission" date="2014-09" db="EMBL/GenBank/DDBJ databases">
        <authorList>
            <person name="Magalhaes I.L.F."/>
            <person name="Oliveira U."/>
            <person name="Santos F.R."/>
            <person name="Vidigal T.H.D.A."/>
            <person name="Brescovit A.D."/>
            <person name="Santos A.J."/>
        </authorList>
    </citation>
    <scope>NUCLEOTIDE SEQUENCE</scope>
    <source>
        <tissue evidence="3">Shoot tissue taken approximately 20 cm above the soil surface</tissue>
    </source>
</reference>
<dbReference type="InterPro" id="IPR025315">
    <property type="entry name" value="DUF4220"/>
</dbReference>
<feature type="transmembrane region" description="Helical" evidence="1">
    <location>
        <begin position="68"/>
        <end position="88"/>
    </location>
</feature>
<protein>
    <recommendedName>
        <fullName evidence="2">DUF4220 domain-containing protein</fullName>
    </recommendedName>
</protein>
<keyword evidence="1" id="KW-1133">Transmembrane helix</keyword>
<evidence type="ECO:0000259" key="2">
    <source>
        <dbReference type="Pfam" id="PF13968"/>
    </source>
</evidence>
<dbReference type="PANTHER" id="PTHR31325">
    <property type="entry name" value="OS01G0798800 PROTEIN-RELATED"/>
    <property type="match status" value="1"/>
</dbReference>
<dbReference type="AlphaFoldDB" id="A0A0A9FI70"/>
<feature type="domain" description="DUF4220" evidence="2">
    <location>
        <begin position="70"/>
        <end position="243"/>
    </location>
</feature>
<dbReference type="Pfam" id="PF13968">
    <property type="entry name" value="DUF4220"/>
    <property type="match status" value="1"/>
</dbReference>
<sequence>MQHTNRKTHTHTPRGSGEREMSDIWRAVEWWDEWQLRILVLGSLGFQWFLLLAAPLRKYTIPRWFGKCIWLAYISCDALAIYALATLFNRHARATSSCDYGAKASSLEVLWAPILLIYLGGREEITAYNIEDNELWTRQTVTLVSQVTVALYAFYKSWPSSSDRKLLLSAILLFIVGILSFCEKPWALRRASINRLVAMSSLMKGERENPSKWDWCFAELSGKYKFWKKRPDGTAPILSQGDKVQMILSDLSLWAAEKTLEKRSQESGRKVLETLEPNKDALKDWVRQSFGLIYTRANVILTPAYLACHVLLVPSLYIATVLLFATSHKHGYNRTDVMTTYVLLCLTFVLDVFGVLISELVYWLMSSKTKVPALCENLPGYNLIDSALRLLKPTTGPLLRCAKSIGYKEGYFGKRRDDLYRNVSEFIIGDLLNALRGKPNPDLSTYRSLTAQNWILPWDIRSICFKNKQIKHILTEQPFDASVLIWHIATDLCTHSNNPRKYYYSRRRPPQTQAHHQPYAEAISNYMVHLLNFRPEMLMTGSRQHLFTEAMQHMERILKGELPHYSNELVVKIKNAADKLVKDPKYITYTLINDACMLAEELLKIEDVEKRWKLLYGVWVGMLCYSASMCRGYLHAKSLGEGGQFLSLVWLVISLKGAKTLADRLQMPPPPKKDDVLKRKFAEEEKQEDYDLEF</sequence>
<keyword evidence="1" id="KW-0812">Transmembrane</keyword>
<dbReference type="EMBL" id="GBRH01185186">
    <property type="protein sequence ID" value="JAE12710.1"/>
    <property type="molecule type" value="Transcribed_RNA"/>
</dbReference>
<keyword evidence="1" id="KW-0472">Membrane</keyword>
<dbReference type="Pfam" id="PF04578">
    <property type="entry name" value="DUF594"/>
    <property type="match status" value="1"/>
</dbReference>
<feature type="transmembrane region" description="Helical" evidence="1">
    <location>
        <begin position="34"/>
        <end position="56"/>
    </location>
</feature>
<dbReference type="InterPro" id="IPR007658">
    <property type="entry name" value="DUF594"/>
</dbReference>
<evidence type="ECO:0000313" key="3">
    <source>
        <dbReference type="EMBL" id="JAE12710.1"/>
    </source>
</evidence>
<proteinExistence type="predicted"/>
<feature type="transmembrane region" description="Helical" evidence="1">
    <location>
        <begin position="304"/>
        <end position="326"/>
    </location>
</feature>
<organism evidence="3">
    <name type="scientific">Arundo donax</name>
    <name type="common">Giant reed</name>
    <name type="synonym">Donax arundinaceus</name>
    <dbReference type="NCBI Taxonomy" id="35708"/>
    <lineage>
        <taxon>Eukaryota</taxon>
        <taxon>Viridiplantae</taxon>
        <taxon>Streptophyta</taxon>
        <taxon>Embryophyta</taxon>
        <taxon>Tracheophyta</taxon>
        <taxon>Spermatophyta</taxon>
        <taxon>Magnoliopsida</taxon>
        <taxon>Liliopsida</taxon>
        <taxon>Poales</taxon>
        <taxon>Poaceae</taxon>
        <taxon>PACMAD clade</taxon>
        <taxon>Arundinoideae</taxon>
        <taxon>Arundineae</taxon>
        <taxon>Arundo</taxon>
    </lineage>
</organism>
<feature type="transmembrane region" description="Helical" evidence="1">
    <location>
        <begin position="338"/>
        <end position="364"/>
    </location>
</feature>
<accession>A0A0A9FI70</accession>
<name>A0A0A9FI70_ARUDO</name>
<evidence type="ECO:0000256" key="1">
    <source>
        <dbReference type="SAM" id="Phobius"/>
    </source>
</evidence>